<comment type="caution">
    <text evidence="1">The sequence shown here is derived from an EMBL/GenBank/DDBJ whole genome shotgun (WGS) entry which is preliminary data.</text>
</comment>
<organism evidence="1 2">
    <name type="scientific">Acanthopleuribacter pedis</name>
    <dbReference type="NCBI Taxonomy" id="442870"/>
    <lineage>
        <taxon>Bacteria</taxon>
        <taxon>Pseudomonadati</taxon>
        <taxon>Acidobacteriota</taxon>
        <taxon>Holophagae</taxon>
        <taxon>Acanthopleuribacterales</taxon>
        <taxon>Acanthopleuribacteraceae</taxon>
        <taxon>Acanthopleuribacter</taxon>
    </lineage>
</organism>
<sequence length="885" mass="99661">MFQQRPFLSPTRLLCTVLVGILLTPALLAGDTLPAWVGLNDGQTGLLELSVPADLKKTPPDRADLTHIIVRVDADWRPDWKQAAFDLKALIVAAKAKSQRAQVGIHASEAQLNGLMQHETAAYIDGYLFDEDPFIPDADDTGRLWQEVDVPTTQVLTTLVEASSLSINTVVFKNLNLSPAHQRFLEAIDALDTGSLDTQPTFANMPAEEALLFLNPGSGDYQLAVYGDAEADRLFSFRLVEGLEVSLLHPENGDYRHKSYGTLQEFFLAKGEHYYLFQLRPASPGPTLETLKIVEAKSVDPYELVVRNQVFKDAESKKFSSMEALEKKNYRYQGPSGATIDVTFYEDLIMRADQPTERIRRALYFGGVKWPYEKLPDLPLIEPDKLDKEPLQIDLDKSYEYTYAGEDTIDGAKTWRVRFKPKGEGDFFTGTVWIDQETGAHRRLRATQSGLEPPVIGNETTAFFDWVAVDGTRYWVQVREENLQVLSVVGETIPLQVETRRENFRFDQEDLETRLAQAYLEDWVILRDTAQGFRYLKKKDGRREVVQETTPPQRFLLGGVLMDPNFDFPLPLGGFNYIDLDFLDRGWQANFFVAGLVNDAIISNPDFLGRGWDLTAELFVSAIKFGDEVYQGDEEIEEEEVQSLNQSFNLTLGIPINSFFKFSANYAVATRSYDTADDTAEAFVLPSDHLEHSGTLGLTFNRGRFVSALAYSTATRSEWETWGLPDNTDPLEDTWSTLQFDASYSHRFKGFHSVQADVRYLKGWDQDRFSRFDFGFFENSVSGFGSSGIEADEAVRLRLGYDLGVAELIQLGFSLDGARTWRDEFLADGSVVRADPVDLYGIGVSVNFIGPWRTVLRANVGYGIDADLEDEAGDFTGQILFLKIF</sequence>
<name>A0A8J7U6H5_9BACT</name>
<dbReference type="Proteomes" id="UP000664417">
    <property type="component" value="Unassembled WGS sequence"/>
</dbReference>
<accession>A0A8J7U6H5</accession>
<protein>
    <submittedName>
        <fullName evidence="1">Uncharacterized protein</fullName>
    </submittedName>
</protein>
<keyword evidence="2" id="KW-1185">Reference proteome</keyword>
<dbReference type="RefSeq" id="WP_207860330.1">
    <property type="nucleotide sequence ID" value="NZ_JAFREP010000017.1"/>
</dbReference>
<proteinExistence type="predicted"/>
<gene>
    <name evidence="1" type="ORF">J3U88_18015</name>
</gene>
<evidence type="ECO:0000313" key="1">
    <source>
        <dbReference type="EMBL" id="MBO1320376.1"/>
    </source>
</evidence>
<dbReference type="EMBL" id="JAFREP010000017">
    <property type="protein sequence ID" value="MBO1320376.1"/>
    <property type="molecule type" value="Genomic_DNA"/>
</dbReference>
<dbReference type="AlphaFoldDB" id="A0A8J7U6H5"/>
<evidence type="ECO:0000313" key="2">
    <source>
        <dbReference type="Proteomes" id="UP000664417"/>
    </source>
</evidence>
<reference evidence="1" key="1">
    <citation type="submission" date="2021-03" db="EMBL/GenBank/DDBJ databases">
        <authorList>
            <person name="Wang G."/>
        </authorList>
    </citation>
    <scope>NUCLEOTIDE SEQUENCE</scope>
    <source>
        <strain evidence="1">KCTC 12899</strain>
    </source>
</reference>
<dbReference type="Gene3D" id="2.50.20.10">
    <property type="entry name" value="Lipoprotein localisation LolA/LolB/LppX"/>
    <property type="match status" value="1"/>
</dbReference>